<dbReference type="GO" id="GO:0003677">
    <property type="term" value="F:DNA binding"/>
    <property type="evidence" value="ECO:0007669"/>
    <property type="project" value="InterPro"/>
</dbReference>
<dbReference type="GO" id="GO:0004070">
    <property type="term" value="F:aspartate carbamoyltransferase activity"/>
    <property type="evidence" value="ECO:0007669"/>
    <property type="project" value="UniProtKB-EC"/>
</dbReference>
<dbReference type="KEGG" id="care:LT85_p043"/>
<dbReference type="EC" id="2.1.3.2" evidence="1"/>
<sequence length="64" mass="7711">MTQQEFLRDAMRRLGMTREQFASRIGTNTHALNKWLQPSESQNFRHMTDVVWKFVGEILEREEK</sequence>
<keyword evidence="2" id="KW-1185">Reference proteome</keyword>
<accession>A0A0A1FMP6</accession>
<name>A0A0A1FMP6_9BURK</name>
<proteinExistence type="predicted"/>
<dbReference type="Proteomes" id="UP000030302">
    <property type="component" value="Plasmid unnamed"/>
</dbReference>
<evidence type="ECO:0000313" key="1">
    <source>
        <dbReference type="EMBL" id="AIY44222.1"/>
    </source>
</evidence>
<keyword evidence="1" id="KW-0614">Plasmid</keyword>
<dbReference type="HOGENOM" id="CLU_195091_0_0_4"/>
<dbReference type="InterPro" id="IPR010982">
    <property type="entry name" value="Lambda_DNA-bd_dom_sf"/>
</dbReference>
<reference evidence="2" key="1">
    <citation type="journal article" date="2014" name="Soil Biol. Biochem.">
        <title>Structure and function of bacterial communities in ageing soils: Insights from the Mendocino ecological staircase.</title>
        <authorList>
            <person name="Uroz S."/>
            <person name="Tech J.J."/>
            <person name="Sawaya N.A."/>
            <person name="Frey-Klett P."/>
            <person name="Leveau J.H.J."/>
        </authorList>
    </citation>
    <scope>NUCLEOTIDE SEQUENCE [LARGE SCALE GENOMIC DNA]</scope>
    <source>
        <strain evidence="2">Cal35</strain>
        <plasmid evidence="2">unnamed</plasmid>
    </source>
</reference>
<organism evidence="1 2">
    <name type="scientific">Collimonas arenae</name>
    <dbReference type="NCBI Taxonomy" id="279058"/>
    <lineage>
        <taxon>Bacteria</taxon>
        <taxon>Pseudomonadati</taxon>
        <taxon>Pseudomonadota</taxon>
        <taxon>Betaproteobacteria</taxon>
        <taxon>Burkholderiales</taxon>
        <taxon>Oxalobacteraceae</taxon>
        <taxon>Collimonas</taxon>
    </lineage>
</organism>
<dbReference type="RefSeq" id="WP_081992878.1">
    <property type="nucleotide sequence ID" value="NZ_CP009963.1"/>
</dbReference>
<evidence type="ECO:0000313" key="2">
    <source>
        <dbReference type="Proteomes" id="UP000030302"/>
    </source>
</evidence>
<gene>
    <name evidence="1" type="ORF">LT85_p043</name>
</gene>
<keyword evidence="1" id="KW-0808">Transferase</keyword>
<dbReference type="OrthoDB" id="9774690at2"/>
<protein>
    <submittedName>
        <fullName evidence="1">Aspartate carbamoyltransferase</fullName>
        <ecNumber evidence="1">2.1.3.2</ecNumber>
    </submittedName>
</protein>
<dbReference type="AlphaFoldDB" id="A0A0A1FMP6"/>
<dbReference type="EMBL" id="CP009963">
    <property type="protein sequence ID" value="AIY44222.1"/>
    <property type="molecule type" value="Genomic_DNA"/>
</dbReference>
<dbReference type="SUPFAM" id="SSF47413">
    <property type="entry name" value="lambda repressor-like DNA-binding domains"/>
    <property type="match status" value="1"/>
</dbReference>
<geneLocation type="plasmid" evidence="1 2">
    <name>unnamed</name>
</geneLocation>